<dbReference type="Pfam" id="PF03171">
    <property type="entry name" value="2OG-FeII_Oxy"/>
    <property type="match status" value="1"/>
</dbReference>
<keyword evidence="8" id="KW-1185">Reference proteome</keyword>
<dbReference type="InterPro" id="IPR027443">
    <property type="entry name" value="IPNS-like_sf"/>
</dbReference>
<organism evidence="7 8">
    <name type="scientific">Xanthoceras sorbifolium</name>
    <dbReference type="NCBI Taxonomy" id="99658"/>
    <lineage>
        <taxon>Eukaryota</taxon>
        <taxon>Viridiplantae</taxon>
        <taxon>Streptophyta</taxon>
        <taxon>Embryophyta</taxon>
        <taxon>Tracheophyta</taxon>
        <taxon>Spermatophyta</taxon>
        <taxon>Magnoliopsida</taxon>
        <taxon>eudicotyledons</taxon>
        <taxon>Gunneridae</taxon>
        <taxon>Pentapetalae</taxon>
        <taxon>rosids</taxon>
        <taxon>malvids</taxon>
        <taxon>Sapindales</taxon>
        <taxon>Sapindaceae</taxon>
        <taxon>Xanthoceroideae</taxon>
        <taxon>Xanthoceras</taxon>
    </lineage>
</organism>
<evidence type="ECO:0000256" key="3">
    <source>
        <dbReference type="ARBA" id="ARBA00023004"/>
    </source>
</evidence>
<evidence type="ECO:0000256" key="4">
    <source>
        <dbReference type="RuleBase" id="RU003682"/>
    </source>
</evidence>
<keyword evidence="2 4" id="KW-0479">Metal-binding</keyword>
<name>A0ABQ8H498_9ROSI</name>
<evidence type="ECO:0000259" key="6">
    <source>
        <dbReference type="PROSITE" id="PS51471"/>
    </source>
</evidence>
<sequence>MDCEVDNGSVQEDEGLGWGKSLPVPRVQEMVRNDSESVPERYIQEHNRSPLDSEFSPYHFEIPIINFSALANGDEDEQRKLDIACKDGGFFQAAVAAFFELPLEEKKKYSMGENDLQGYGQGYVVSEQQKLEWCDLIFLLTLPTKIRKFNLWPVSIPGFKFNTSAWRDETSNENELLSPCSRPELVLGVSPHSDASTITLRLQDDEITGLQIRHKQKWVPVKPIPNAIVVNIGDVIEGWSNGVYKSIEHRAVTNEKRARMSIASFFIPEDEVEIGPLESMVDDKDRPRSTKRSSTWTTLDARWKGN</sequence>
<evidence type="ECO:0000256" key="1">
    <source>
        <dbReference type="ARBA" id="ARBA00008056"/>
    </source>
</evidence>
<dbReference type="InterPro" id="IPR005123">
    <property type="entry name" value="Oxoglu/Fe-dep_dioxygenase_dom"/>
</dbReference>
<dbReference type="PROSITE" id="PS51471">
    <property type="entry name" value="FE2OG_OXY"/>
    <property type="match status" value="1"/>
</dbReference>
<comment type="similarity">
    <text evidence="1 4">Belongs to the iron/ascorbate-dependent oxidoreductase family.</text>
</comment>
<evidence type="ECO:0000313" key="8">
    <source>
        <dbReference type="Proteomes" id="UP000827721"/>
    </source>
</evidence>
<dbReference type="Gene3D" id="2.60.120.330">
    <property type="entry name" value="B-lactam Antibiotic, Isopenicillin N Synthase, Chain"/>
    <property type="match status" value="2"/>
</dbReference>
<dbReference type="PANTHER" id="PTHR47991">
    <property type="entry name" value="OXOGLUTARATE/IRON-DEPENDENT DIOXYGENASE"/>
    <property type="match status" value="1"/>
</dbReference>
<dbReference type="Pfam" id="PF14226">
    <property type="entry name" value="DIOX_N"/>
    <property type="match status" value="1"/>
</dbReference>
<evidence type="ECO:0000256" key="5">
    <source>
        <dbReference type="SAM" id="MobiDB-lite"/>
    </source>
</evidence>
<proteinExistence type="inferred from homology"/>
<dbReference type="InterPro" id="IPR026992">
    <property type="entry name" value="DIOX_N"/>
</dbReference>
<protein>
    <recommendedName>
        <fullName evidence="6">Fe2OG dioxygenase domain-containing protein</fullName>
    </recommendedName>
</protein>
<keyword evidence="4" id="KW-0560">Oxidoreductase</keyword>
<accession>A0ABQ8H498</accession>
<feature type="region of interest" description="Disordered" evidence="5">
    <location>
        <begin position="1"/>
        <end position="21"/>
    </location>
</feature>
<feature type="domain" description="Fe2OG dioxygenase" evidence="6">
    <location>
        <begin position="172"/>
        <end position="268"/>
    </location>
</feature>
<dbReference type="SUPFAM" id="SSF51197">
    <property type="entry name" value="Clavaminate synthase-like"/>
    <property type="match status" value="1"/>
</dbReference>
<comment type="caution">
    <text evidence="7">The sequence shown here is derived from an EMBL/GenBank/DDBJ whole genome shotgun (WGS) entry which is preliminary data.</text>
</comment>
<dbReference type="Proteomes" id="UP000827721">
    <property type="component" value="Unassembled WGS sequence"/>
</dbReference>
<dbReference type="InterPro" id="IPR044861">
    <property type="entry name" value="IPNS-like_FE2OG_OXY"/>
</dbReference>
<dbReference type="EMBL" id="JAFEMO010000014">
    <property type="protein sequence ID" value="KAH7548126.1"/>
    <property type="molecule type" value="Genomic_DNA"/>
</dbReference>
<feature type="region of interest" description="Disordered" evidence="5">
    <location>
        <begin position="279"/>
        <end position="306"/>
    </location>
</feature>
<dbReference type="InterPro" id="IPR050295">
    <property type="entry name" value="Plant_2OG-oxidoreductases"/>
</dbReference>
<evidence type="ECO:0000256" key="2">
    <source>
        <dbReference type="ARBA" id="ARBA00022723"/>
    </source>
</evidence>
<feature type="compositionally biased region" description="Acidic residues" evidence="5">
    <location>
        <begin position="1"/>
        <end position="15"/>
    </location>
</feature>
<keyword evidence="3 4" id="KW-0408">Iron</keyword>
<reference evidence="7 8" key="1">
    <citation type="submission" date="2021-02" db="EMBL/GenBank/DDBJ databases">
        <title>Plant Genome Project.</title>
        <authorList>
            <person name="Zhang R.-G."/>
        </authorList>
    </citation>
    <scope>NUCLEOTIDE SEQUENCE [LARGE SCALE GENOMIC DNA]</scope>
    <source>
        <tissue evidence="7">Leaves</tissue>
    </source>
</reference>
<evidence type="ECO:0000313" key="7">
    <source>
        <dbReference type="EMBL" id="KAH7548126.1"/>
    </source>
</evidence>
<gene>
    <name evidence="7" type="ORF">JRO89_XS14G0071100</name>
</gene>